<name>A0A8S5Q426_9CAUD</name>
<evidence type="ECO:0000256" key="1">
    <source>
        <dbReference type="SAM" id="MobiDB-lite"/>
    </source>
</evidence>
<reference evidence="2" key="1">
    <citation type="journal article" date="2021" name="Proc. Natl. Acad. Sci. U.S.A.">
        <title>A Catalog of Tens of Thousands of Viruses from Human Metagenomes Reveals Hidden Associations with Chronic Diseases.</title>
        <authorList>
            <person name="Tisza M.J."/>
            <person name="Buck C.B."/>
        </authorList>
    </citation>
    <scope>NUCLEOTIDE SEQUENCE</scope>
    <source>
        <strain evidence="2">Ctlwr10</strain>
    </source>
</reference>
<accession>A0A8S5Q426</accession>
<sequence length="64" mass="7488">MSKPKKLGMPSSYTSNARVDFLRRPKAAERRKWAVASDDRLARMEQKRMAREKEETTHDTETCC</sequence>
<feature type="region of interest" description="Disordered" evidence="1">
    <location>
        <begin position="45"/>
        <end position="64"/>
    </location>
</feature>
<proteinExistence type="predicted"/>
<evidence type="ECO:0000313" key="2">
    <source>
        <dbReference type="EMBL" id="DAE14095.1"/>
    </source>
</evidence>
<organism evidence="2">
    <name type="scientific">Caudovirales sp. ctlwr10</name>
    <dbReference type="NCBI Taxonomy" id="2825771"/>
    <lineage>
        <taxon>Viruses</taxon>
        <taxon>Duplodnaviria</taxon>
        <taxon>Heunggongvirae</taxon>
        <taxon>Uroviricota</taxon>
        <taxon>Caudoviricetes</taxon>
    </lineage>
</organism>
<dbReference type="EMBL" id="BK015575">
    <property type="protein sequence ID" value="DAE14095.1"/>
    <property type="molecule type" value="Genomic_DNA"/>
</dbReference>
<protein>
    <submittedName>
        <fullName evidence="2">Uncharacterized protein</fullName>
    </submittedName>
</protein>